<name>A0ABY3ZP58_9RHOB</name>
<dbReference type="Proteomes" id="UP000831019">
    <property type="component" value="Chromosome"/>
</dbReference>
<evidence type="ECO:0008006" key="4">
    <source>
        <dbReference type="Google" id="ProtNLM"/>
    </source>
</evidence>
<gene>
    <name evidence="2" type="ORF">DSM109990_01319</name>
</gene>
<evidence type="ECO:0000313" key="3">
    <source>
        <dbReference type="Proteomes" id="UP000831019"/>
    </source>
</evidence>
<evidence type="ECO:0000256" key="1">
    <source>
        <dbReference type="SAM" id="MobiDB-lite"/>
    </source>
</evidence>
<organism evidence="2 3">
    <name type="scientific">Sulfitobacter dubius</name>
    <dbReference type="NCBI Taxonomy" id="218673"/>
    <lineage>
        <taxon>Bacteria</taxon>
        <taxon>Pseudomonadati</taxon>
        <taxon>Pseudomonadota</taxon>
        <taxon>Alphaproteobacteria</taxon>
        <taxon>Rhodobacterales</taxon>
        <taxon>Roseobacteraceae</taxon>
        <taxon>Sulfitobacter</taxon>
    </lineage>
</organism>
<dbReference type="EMBL" id="CP085144">
    <property type="protein sequence ID" value="UOA14513.1"/>
    <property type="molecule type" value="Genomic_DNA"/>
</dbReference>
<proteinExistence type="predicted"/>
<reference evidence="3" key="1">
    <citation type="journal article" date="2022" name="Microorganisms">
        <title>Beyond the ABCs#Discovery of Three New Plasmid Types in Rhodobacterales (RepQ, RepY, RepW).</title>
        <authorList>
            <person name="Freese H.M."/>
            <person name="Ringel V."/>
            <person name="Overmann J."/>
            <person name="Petersen J."/>
        </authorList>
    </citation>
    <scope>NUCLEOTIDE SEQUENCE [LARGE SCALE GENOMIC DNA]</scope>
    <source>
        <strain evidence="3">DSM 109990</strain>
    </source>
</reference>
<accession>A0ABY3ZP58</accession>
<sequence>MNKALVHARSNAVGPIRHEVRNSHNVMIVPSYVIKDDTVLNGIFYGKDEIDKSFEGLNGTHAPLGHPQKNGMFLNAADPVAVAENGVFAFNENARRVDDRIAIDVVIYKDRAAENANGQRLLEAINKGEPIHTSTGLYMNIEDAPEGHAAEKIGRNFVWDHNALLLDEPGAITPDEGVGLMVNKSGLTVINSRIDWAEDDLAWAAEQMLDSAERLDKAKAREALLPRLVEALRGIMSGGSAEANEDVQKEDPMDKETKAALDAVNTKIGTLVETMTNGMKAITDAQEAQANAAKEAEEAEREGLTNTIVKAAILDEDDCKALPVANLRKLAANAKPGKAASVGNGAADPNPGGTIKFRVPGAAKEA</sequence>
<keyword evidence="3" id="KW-1185">Reference proteome</keyword>
<evidence type="ECO:0000313" key="2">
    <source>
        <dbReference type="EMBL" id="UOA14513.1"/>
    </source>
</evidence>
<protein>
    <recommendedName>
        <fullName evidence="4">DUF2213 domain-containing protein</fullName>
    </recommendedName>
</protein>
<feature type="region of interest" description="Disordered" evidence="1">
    <location>
        <begin position="334"/>
        <end position="366"/>
    </location>
</feature>